<evidence type="ECO:0000313" key="2">
    <source>
        <dbReference type="Proteomes" id="UP001302812"/>
    </source>
</evidence>
<dbReference type="AlphaFoldDB" id="A0AAN6QLC7"/>
<proteinExistence type="predicted"/>
<gene>
    <name evidence="1" type="ORF">N656DRAFT_205352</name>
</gene>
<dbReference type="RefSeq" id="XP_064668004.1">
    <property type="nucleotide sequence ID" value="XM_064808889.1"/>
</dbReference>
<sequence>MSLWRFLHRLAKRRHHFMVLQRRVHTLTRLSTLQHRVRAVLTIISHNGHPEAGARDMQFIPLTCAVCQPLESRPDTGSHSYGICVSSPQFRPPPLTDDDDPDYTHTYECTAFRRLSQKAIIGTFSPVSFSMSGLLALHCLVAVKRLGGQVGT</sequence>
<dbReference type="Proteomes" id="UP001302812">
    <property type="component" value="Unassembled WGS sequence"/>
</dbReference>
<accession>A0AAN6QLC7</accession>
<organism evidence="1 2">
    <name type="scientific">Canariomyces notabilis</name>
    <dbReference type="NCBI Taxonomy" id="2074819"/>
    <lineage>
        <taxon>Eukaryota</taxon>
        <taxon>Fungi</taxon>
        <taxon>Dikarya</taxon>
        <taxon>Ascomycota</taxon>
        <taxon>Pezizomycotina</taxon>
        <taxon>Sordariomycetes</taxon>
        <taxon>Sordariomycetidae</taxon>
        <taxon>Sordariales</taxon>
        <taxon>Chaetomiaceae</taxon>
        <taxon>Canariomyces</taxon>
    </lineage>
</organism>
<dbReference type="GeneID" id="89933012"/>
<keyword evidence="2" id="KW-1185">Reference proteome</keyword>
<dbReference type="EMBL" id="MU853350">
    <property type="protein sequence ID" value="KAK4110434.1"/>
    <property type="molecule type" value="Genomic_DNA"/>
</dbReference>
<reference evidence="1" key="1">
    <citation type="journal article" date="2023" name="Mol. Phylogenet. Evol.">
        <title>Genome-scale phylogeny and comparative genomics of the fungal order Sordariales.</title>
        <authorList>
            <person name="Hensen N."/>
            <person name="Bonometti L."/>
            <person name="Westerberg I."/>
            <person name="Brannstrom I.O."/>
            <person name="Guillou S."/>
            <person name="Cros-Aarteil S."/>
            <person name="Calhoun S."/>
            <person name="Haridas S."/>
            <person name="Kuo A."/>
            <person name="Mondo S."/>
            <person name="Pangilinan J."/>
            <person name="Riley R."/>
            <person name="LaButti K."/>
            <person name="Andreopoulos B."/>
            <person name="Lipzen A."/>
            <person name="Chen C."/>
            <person name="Yan M."/>
            <person name="Daum C."/>
            <person name="Ng V."/>
            <person name="Clum A."/>
            <person name="Steindorff A."/>
            <person name="Ohm R.A."/>
            <person name="Martin F."/>
            <person name="Silar P."/>
            <person name="Natvig D.O."/>
            <person name="Lalanne C."/>
            <person name="Gautier V."/>
            <person name="Ament-Velasquez S.L."/>
            <person name="Kruys A."/>
            <person name="Hutchinson M.I."/>
            <person name="Powell A.J."/>
            <person name="Barry K."/>
            <person name="Miller A.N."/>
            <person name="Grigoriev I.V."/>
            <person name="Debuchy R."/>
            <person name="Gladieux P."/>
            <person name="Hiltunen Thoren M."/>
            <person name="Johannesson H."/>
        </authorList>
    </citation>
    <scope>NUCLEOTIDE SEQUENCE</scope>
    <source>
        <strain evidence="1">CBS 508.74</strain>
    </source>
</reference>
<comment type="caution">
    <text evidence="1">The sequence shown here is derived from an EMBL/GenBank/DDBJ whole genome shotgun (WGS) entry which is preliminary data.</text>
</comment>
<evidence type="ECO:0000313" key="1">
    <source>
        <dbReference type="EMBL" id="KAK4110434.1"/>
    </source>
</evidence>
<reference evidence="1" key="2">
    <citation type="submission" date="2023-05" db="EMBL/GenBank/DDBJ databases">
        <authorList>
            <consortium name="Lawrence Berkeley National Laboratory"/>
            <person name="Steindorff A."/>
            <person name="Hensen N."/>
            <person name="Bonometti L."/>
            <person name="Westerberg I."/>
            <person name="Brannstrom I.O."/>
            <person name="Guillou S."/>
            <person name="Cros-Aarteil S."/>
            <person name="Calhoun S."/>
            <person name="Haridas S."/>
            <person name="Kuo A."/>
            <person name="Mondo S."/>
            <person name="Pangilinan J."/>
            <person name="Riley R."/>
            <person name="Labutti K."/>
            <person name="Andreopoulos B."/>
            <person name="Lipzen A."/>
            <person name="Chen C."/>
            <person name="Yanf M."/>
            <person name="Daum C."/>
            <person name="Ng V."/>
            <person name="Clum A."/>
            <person name="Ohm R."/>
            <person name="Martin F."/>
            <person name="Silar P."/>
            <person name="Natvig D."/>
            <person name="Lalanne C."/>
            <person name="Gautier V."/>
            <person name="Ament-Velasquez S.L."/>
            <person name="Kruys A."/>
            <person name="Hutchinson M.I."/>
            <person name="Powell A.J."/>
            <person name="Barry K."/>
            <person name="Miller A.N."/>
            <person name="Grigoriev I.V."/>
            <person name="Debuchy R."/>
            <person name="Gladieux P."/>
            <person name="Thoren M.H."/>
            <person name="Johannesson H."/>
        </authorList>
    </citation>
    <scope>NUCLEOTIDE SEQUENCE</scope>
    <source>
        <strain evidence="1">CBS 508.74</strain>
    </source>
</reference>
<protein>
    <submittedName>
        <fullName evidence="1">Uncharacterized protein</fullName>
    </submittedName>
</protein>
<name>A0AAN6QLC7_9PEZI</name>